<sequence>MPVQVLAQAQVAYAGMVPAEQPDRRDGSCATRVLDSGDTELSSPFQCHTARPLPSHRLRVGRGASPRQTSTRPTSFPRATGGGTMCHSLPPTADPDRK</sequence>
<feature type="region of interest" description="Disordered" evidence="1">
    <location>
        <begin position="37"/>
        <end position="98"/>
    </location>
</feature>
<gene>
    <name evidence="2" type="ORF">AAFF_G00224040</name>
</gene>
<reference evidence="2" key="1">
    <citation type="journal article" date="2023" name="Science">
        <title>Genome structures resolve the early diversification of teleost fishes.</title>
        <authorList>
            <person name="Parey E."/>
            <person name="Louis A."/>
            <person name="Montfort J."/>
            <person name="Bouchez O."/>
            <person name="Roques C."/>
            <person name="Iampietro C."/>
            <person name="Lluch J."/>
            <person name="Castinel A."/>
            <person name="Donnadieu C."/>
            <person name="Desvignes T."/>
            <person name="Floi Bucao C."/>
            <person name="Jouanno E."/>
            <person name="Wen M."/>
            <person name="Mejri S."/>
            <person name="Dirks R."/>
            <person name="Jansen H."/>
            <person name="Henkel C."/>
            <person name="Chen W.J."/>
            <person name="Zahm M."/>
            <person name="Cabau C."/>
            <person name="Klopp C."/>
            <person name="Thompson A.W."/>
            <person name="Robinson-Rechavi M."/>
            <person name="Braasch I."/>
            <person name="Lecointre G."/>
            <person name="Bobe J."/>
            <person name="Postlethwait J.H."/>
            <person name="Berthelot C."/>
            <person name="Roest Crollius H."/>
            <person name="Guiguen Y."/>
        </authorList>
    </citation>
    <scope>NUCLEOTIDE SEQUENCE</scope>
    <source>
        <strain evidence="2">NC1722</strain>
    </source>
</reference>
<accession>A0AAD7TCC5</accession>
<dbReference type="AlphaFoldDB" id="A0AAD7TCC5"/>
<protein>
    <submittedName>
        <fullName evidence="2">Uncharacterized protein</fullName>
    </submittedName>
</protein>
<dbReference type="EMBL" id="JAINUG010000003">
    <property type="protein sequence ID" value="KAJ8417561.1"/>
    <property type="molecule type" value="Genomic_DNA"/>
</dbReference>
<organism evidence="2 3">
    <name type="scientific">Aldrovandia affinis</name>
    <dbReference type="NCBI Taxonomy" id="143900"/>
    <lineage>
        <taxon>Eukaryota</taxon>
        <taxon>Metazoa</taxon>
        <taxon>Chordata</taxon>
        <taxon>Craniata</taxon>
        <taxon>Vertebrata</taxon>
        <taxon>Euteleostomi</taxon>
        <taxon>Actinopterygii</taxon>
        <taxon>Neopterygii</taxon>
        <taxon>Teleostei</taxon>
        <taxon>Notacanthiformes</taxon>
        <taxon>Halosauridae</taxon>
        <taxon>Aldrovandia</taxon>
    </lineage>
</organism>
<evidence type="ECO:0000313" key="3">
    <source>
        <dbReference type="Proteomes" id="UP001221898"/>
    </source>
</evidence>
<keyword evidence="3" id="KW-1185">Reference proteome</keyword>
<proteinExistence type="predicted"/>
<name>A0AAD7TCC5_9TELE</name>
<comment type="caution">
    <text evidence="2">The sequence shown here is derived from an EMBL/GenBank/DDBJ whole genome shotgun (WGS) entry which is preliminary data.</text>
</comment>
<evidence type="ECO:0000313" key="2">
    <source>
        <dbReference type="EMBL" id="KAJ8417561.1"/>
    </source>
</evidence>
<evidence type="ECO:0000256" key="1">
    <source>
        <dbReference type="SAM" id="MobiDB-lite"/>
    </source>
</evidence>
<dbReference type="Proteomes" id="UP001221898">
    <property type="component" value="Unassembled WGS sequence"/>
</dbReference>